<feature type="domain" description="Molybdopterin cofactor biosynthesis C (MoaC)" evidence="4">
    <location>
        <begin position="2"/>
        <end position="118"/>
    </location>
</feature>
<gene>
    <name evidence="5" type="ORF">PGLA2088_LOCUS19452</name>
</gene>
<proteinExistence type="predicted"/>
<comment type="pathway">
    <text evidence="1">Cofactor biosynthesis; molybdopterin biosynthesis.</text>
</comment>
<dbReference type="EMBL" id="CAJNNW010025096">
    <property type="protein sequence ID" value="CAE8675574.1"/>
    <property type="molecule type" value="Genomic_DNA"/>
</dbReference>
<evidence type="ECO:0000313" key="5">
    <source>
        <dbReference type="EMBL" id="CAE8675574.1"/>
    </source>
</evidence>
<reference evidence="5" key="1">
    <citation type="submission" date="2021-02" db="EMBL/GenBank/DDBJ databases">
        <authorList>
            <person name="Dougan E. K."/>
            <person name="Rhodes N."/>
            <person name="Thang M."/>
            <person name="Chan C."/>
        </authorList>
    </citation>
    <scope>NUCLEOTIDE SEQUENCE</scope>
</reference>
<keyword evidence="3" id="KW-0472">Membrane</keyword>
<protein>
    <recommendedName>
        <fullName evidence="4">Molybdopterin cofactor biosynthesis C (MoaC) domain-containing protein</fullName>
    </recommendedName>
</protein>
<dbReference type="InterPro" id="IPR036522">
    <property type="entry name" value="MoaC_sf"/>
</dbReference>
<comment type="caution">
    <text evidence="5">The sequence shown here is derived from an EMBL/GenBank/DDBJ whole genome shotgun (WGS) entry which is preliminary data.</text>
</comment>
<evidence type="ECO:0000259" key="4">
    <source>
        <dbReference type="Pfam" id="PF01967"/>
    </source>
</evidence>
<dbReference type="Gene3D" id="3.30.70.640">
    <property type="entry name" value="Molybdopterin cofactor biosynthesis C (MoaC) domain"/>
    <property type="match status" value="1"/>
</dbReference>
<dbReference type="AlphaFoldDB" id="A0A813JFA9"/>
<keyword evidence="3" id="KW-0812">Transmembrane</keyword>
<keyword evidence="3" id="KW-1133">Transmembrane helix</keyword>
<evidence type="ECO:0000313" key="6">
    <source>
        <dbReference type="Proteomes" id="UP000626109"/>
    </source>
</evidence>
<feature type="transmembrane region" description="Helical" evidence="3">
    <location>
        <begin position="123"/>
        <end position="156"/>
    </location>
</feature>
<evidence type="ECO:0000256" key="3">
    <source>
        <dbReference type="SAM" id="Phobius"/>
    </source>
</evidence>
<evidence type="ECO:0000256" key="1">
    <source>
        <dbReference type="ARBA" id="ARBA00005046"/>
    </source>
</evidence>
<dbReference type="Proteomes" id="UP000626109">
    <property type="component" value="Unassembled WGS sequence"/>
</dbReference>
<accession>A0A813JFA9</accession>
<dbReference type="SUPFAM" id="SSF55040">
    <property type="entry name" value="Molybdenum cofactor biosynthesis protein C, MoaC"/>
    <property type="match status" value="1"/>
</dbReference>
<organism evidence="5 6">
    <name type="scientific">Polarella glacialis</name>
    <name type="common">Dinoflagellate</name>
    <dbReference type="NCBI Taxonomy" id="89957"/>
    <lineage>
        <taxon>Eukaryota</taxon>
        <taxon>Sar</taxon>
        <taxon>Alveolata</taxon>
        <taxon>Dinophyceae</taxon>
        <taxon>Suessiales</taxon>
        <taxon>Suessiaceae</taxon>
        <taxon>Polarella</taxon>
    </lineage>
</organism>
<name>A0A813JFA9_POLGL</name>
<dbReference type="GO" id="GO:0006777">
    <property type="term" value="P:Mo-molybdopterin cofactor biosynthetic process"/>
    <property type="evidence" value="ECO:0007669"/>
    <property type="project" value="UniProtKB-KW"/>
</dbReference>
<dbReference type="InterPro" id="IPR002820">
    <property type="entry name" value="Mopterin_CF_biosynth-C_dom"/>
</dbReference>
<dbReference type="Pfam" id="PF01967">
    <property type="entry name" value="MoaC"/>
    <property type="match status" value="1"/>
</dbReference>
<keyword evidence="2" id="KW-0501">Molybdenum cofactor biosynthesis</keyword>
<dbReference type="UniPathway" id="UPA00344"/>
<evidence type="ECO:0000256" key="2">
    <source>
        <dbReference type="ARBA" id="ARBA00023150"/>
    </source>
</evidence>
<sequence>MTHRRAVAGCTVLVGEEVARALAAGTVAKGDVFTVSEVAGIMAAKRTPDILPLCHPLPLTRAFLVEVSAEVTCVGQTGVEMESLTAAAAAALCIYDMCKPISKGIVITNLRLMSKSGGKTLSMFQFTVCCVICLLFCGSCCCCCCCFYGCCCFVVVVLL</sequence>